<sequence>MVQVIGSLMIAKKAELDEAYTELKSSEELSKNAALEAARLAQQLQLEQERSQFSERERKGLELCIKELQAKIDDAESALLKGAEKEMRKMEHRMKALNTEVESEKRRNQEAIKTITKQERKARELQFQIDENGKKYIQLQNLVDKLQLKLKLQKKQADEAVGRFARVVSTNKKLLMALYYGSECYMKNGKPRNSFFIFSLTILKISIEIH</sequence>
<feature type="coiled-coil region" evidence="11">
    <location>
        <begin position="30"/>
        <end position="163"/>
    </location>
</feature>
<evidence type="ECO:0000313" key="14">
    <source>
        <dbReference type="Proteomes" id="UP000031036"/>
    </source>
</evidence>
<keyword evidence="14" id="KW-1185">Reference proteome</keyword>
<proteinExistence type="inferred from homology"/>
<keyword evidence="6 11" id="KW-0175">Coiled coil</keyword>
<evidence type="ECO:0000256" key="10">
    <source>
        <dbReference type="ARBA" id="ARBA00049580"/>
    </source>
</evidence>
<dbReference type="EMBL" id="JPKZ01021349">
    <property type="protein sequence ID" value="KHN71669.1"/>
    <property type="molecule type" value="Genomic_DNA"/>
</dbReference>
<keyword evidence="4" id="KW-0787">Thick filament</keyword>
<keyword evidence="7" id="KW-0518">Myosin</keyword>
<name>A0A0B2UR03_TOXCA</name>
<comment type="subcellular location">
    <subcellularLocation>
        <location evidence="1">Cytoplasm</location>
        <location evidence="1">Myofibril</location>
    </subcellularLocation>
</comment>
<reference evidence="13 14" key="1">
    <citation type="submission" date="2014-11" db="EMBL/GenBank/DDBJ databases">
        <title>Genetic blueprint of the zoonotic pathogen Toxocara canis.</title>
        <authorList>
            <person name="Zhu X.-Q."/>
            <person name="Korhonen P.K."/>
            <person name="Cai H."/>
            <person name="Young N.D."/>
            <person name="Nejsum P."/>
            <person name="von Samson-Himmelstjerna G."/>
            <person name="Boag P.R."/>
            <person name="Tan P."/>
            <person name="Li Q."/>
            <person name="Min J."/>
            <person name="Yang Y."/>
            <person name="Wang X."/>
            <person name="Fang X."/>
            <person name="Hall R.S."/>
            <person name="Hofmann A."/>
            <person name="Sternberg P.W."/>
            <person name="Jex A.R."/>
            <person name="Gasser R.B."/>
        </authorList>
    </citation>
    <scope>NUCLEOTIDE SEQUENCE [LARGE SCALE GENOMIC DNA]</scope>
    <source>
        <strain evidence="13">PN_DK_2014</strain>
    </source>
</reference>
<dbReference type="GO" id="GO:0032982">
    <property type="term" value="C:myosin filament"/>
    <property type="evidence" value="ECO:0007669"/>
    <property type="project" value="UniProtKB-KW"/>
</dbReference>
<dbReference type="InterPro" id="IPR002928">
    <property type="entry name" value="Myosin_tail"/>
</dbReference>
<dbReference type="Pfam" id="PF01576">
    <property type="entry name" value="Myosin_tail_1"/>
    <property type="match status" value="1"/>
</dbReference>
<evidence type="ECO:0000256" key="2">
    <source>
        <dbReference type="ARBA" id="ARBA00008447"/>
    </source>
</evidence>
<evidence type="ECO:0000256" key="5">
    <source>
        <dbReference type="ARBA" id="ARBA00022490"/>
    </source>
</evidence>
<evidence type="ECO:0000256" key="6">
    <source>
        <dbReference type="ARBA" id="ARBA00023054"/>
    </source>
</evidence>
<evidence type="ECO:0000256" key="4">
    <source>
        <dbReference type="ARBA" id="ARBA00022433"/>
    </source>
</evidence>
<evidence type="ECO:0000256" key="3">
    <source>
        <dbReference type="ARBA" id="ARBA00018623"/>
    </source>
</evidence>
<evidence type="ECO:0000256" key="8">
    <source>
        <dbReference type="ARBA" id="ARBA00023175"/>
    </source>
</evidence>
<dbReference type="STRING" id="6265.A0A0B2UR03"/>
<keyword evidence="5" id="KW-0963">Cytoplasm</keyword>
<comment type="function">
    <text evidence="10">Paramyosin is a major structural component of many thick filaments isolated from invertebrate muscles.</text>
</comment>
<comment type="similarity">
    <text evidence="2">Belongs to the paramyosin family.</text>
</comment>
<evidence type="ECO:0000256" key="9">
    <source>
        <dbReference type="ARBA" id="ARBA00023179"/>
    </source>
</evidence>
<evidence type="ECO:0000256" key="11">
    <source>
        <dbReference type="SAM" id="Coils"/>
    </source>
</evidence>
<dbReference type="PANTHER" id="PTHR46349:SF6">
    <property type="entry name" value="MYOSIN-6-LIKE"/>
    <property type="match status" value="1"/>
</dbReference>
<evidence type="ECO:0000256" key="7">
    <source>
        <dbReference type="ARBA" id="ARBA00023123"/>
    </source>
</evidence>
<dbReference type="PANTHER" id="PTHR46349">
    <property type="entry name" value="CINGULIN-LIKE PROTEIN 1-RELATED"/>
    <property type="match status" value="1"/>
</dbReference>
<dbReference type="GO" id="GO:0030016">
    <property type="term" value="C:myofibril"/>
    <property type="evidence" value="ECO:0007669"/>
    <property type="project" value="UniProtKB-SubCell"/>
</dbReference>
<keyword evidence="9" id="KW-0514">Muscle protein</keyword>
<accession>A0A0B2UR03</accession>
<dbReference type="OMA" id="GSECYMK"/>
<evidence type="ECO:0000256" key="1">
    <source>
        <dbReference type="ARBA" id="ARBA00004657"/>
    </source>
</evidence>
<evidence type="ECO:0000313" key="13">
    <source>
        <dbReference type="EMBL" id="KHN71669.1"/>
    </source>
</evidence>
<dbReference type="GO" id="GO:0016459">
    <property type="term" value="C:myosin complex"/>
    <property type="evidence" value="ECO:0007669"/>
    <property type="project" value="InterPro"/>
</dbReference>
<dbReference type="AlphaFoldDB" id="A0A0B2UR03"/>
<feature type="domain" description="Myosin tail" evidence="12">
    <location>
        <begin position="14"/>
        <end position="175"/>
    </location>
</feature>
<keyword evidence="8" id="KW-0505">Motor protein</keyword>
<dbReference type="OrthoDB" id="2018427at2759"/>
<evidence type="ECO:0000259" key="12">
    <source>
        <dbReference type="Pfam" id="PF01576"/>
    </source>
</evidence>
<protein>
    <recommendedName>
        <fullName evidence="3">Paramyosin</fullName>
    </recommendedName>
</protein>
<gene>
    <name evidence="13" type="primary">let-75</name>
    <name evidence="13" type="ORF">Tcan_02125</name>
</gene>
<comment type="caution">
    <text evidence="13">The sequence shown here is derived from an EMBL/GenBank/DDBJ whole genome shotgun (WGS) entry which is preliminary data.</text>
</comment>
<dbReference type="Proteomes" id="UP000031036">
    <property type="component" value="Unassembled WGS sequence"/>
</dbReference>
<organism evidence="13 14">
    <name type="scientific">Toxocara canis</name>
    <name type="common">Canine roundworm</name>
    <dbReference type="NCBI Taxonomy" id="6265"/>
    <lineage>
        <taxon>Eukaryota</taxon>
        <taxon>Metazoa</taxon>
        <taxon>Ecdysozoa</taxon>
        <taxon>Nematoda</taxon>
        <taxon>Chromadorea</taxon>
        <taxon>Rhabditida</taxon>
        <taxon>Spirurina</taxon>
        <taxon>Ascaridomorpha</taxon>
        <taxon>Ascaridoidea</taxon>
        <taxon>Toxocaridae</taxon>
        <taxon>Toxocara</taxon>
    </lineage>
</organism>